<dbReference type="GO" id="GO:0003839">
    <property type="term" value="F:gamma-glutamylcyclotransferase activity"/>
    <property type="evidence" value="ECO:0007669"/>
    <property type="project" value="UniProtKB-EC"/>
</dbReference>
<evidence type="ECO:0000256" key="4">
    <source>
        <dbReference type="PIRSR" id="PIRSR617939-2"/>
    </source>
</evidence>
<reference evidence="7" key="1">
    <citation type="journal article" date="2020" name="Stud. Mycol.">
        <title>101 Dothideomycetes genomes: a test case for predicting lifestyles and emergence of pathogens.</title>
        <authorList>
            <person name="Haridas S."/>
            <person name="Albert R."/>
            <person name="Binder M."/>
            <person name="Bloem J."/>
            <person name="Labutti K."/>
            <person name="Salamov A."/>
            <person name="Andreopoulos B."/>
            <person name="Baker S."/>
            <person name="Barry K."/>
            <person name="Bills G."/>
            <person name="Bluhm B."/>
            <person name="Cannon C."/>
            <person name="Castanera R."/>
            <person name="Culley D."/>
            <person name="Daum C."/>
            <person name="Ezra D."/>
            <person name="Gonzalez J."/>
            <person name="Henrissat B."/>
            <person name="Kuo A."/>
            <person name="Liang C."/>
            <person name="Lipzen A."/>
            <person name="Lutzoni F."/>
            <person name="Magnuson J."/>
            <person name="Mondo S."/>
            <person name="Nolan M."/>
            <person name="Ohm R."/>
            <person name="Pangilinan J."/>
            <person name="Park H.-J."/>
            <person name="Ramirez L."/>
            <person name="Alfaro M."/>
            <person name="Sun H."/>
            <person name="Tritt A."/>
            <person name="Yoshinaga Y."/>
            <person name="Zwiers L.-H."/>
            <person name="Turgeon B."/>
            <person name="Goodwin S."/>
            <person name="Spatafora J."/>
            <person name="Crous P."/>
            <person name="Grigoriev I."/>
        </authorList>
    </citation>
    <scope>NUCLEOTIDE SEQUENCE</scope>
    <source>
        <strain evidence="7">CBS 130266</strain>
    </source>
</reference>
<proteinExistence type="predicted"/>
<dbReference type="EMBL" id="MU007014">
    <property type="protein sequence ID" value="KAF2435219.1"/>
    <property type="molecule type" value="Genomic_DNA"/>
</dbReference>
<feature type="binding site" evidence="4">
    <location>
        <begin position="134"/>
        <end position="139"/>
    </location>
    <ligand>
        <name>substrate</name>
    </ligand>
</feature>
<evidence type="ECO:0000313" key="8">
    <source>
        <dbReference type="Proteomes" id="UP000800235"/>
    </source>
</evidence>
<feature type="active site" description="Proton acceptor" evidence="3">
    <location>
        <position position="232"/>
    </location>
</feature>
<sequence>MIIHGSRTDRFPKHKEVVLLDAMPLKYHICYEVISKDVRRTGASKAEIVVPCSKSLVEQGTALQDAEKRSCISCSRLYKTLTSVIPHRKDGRVIAREPVPELSLQRREASLNNKPFESESEITAAQSNQKTVLYLAYGSNLCYATFQGSRGIKPLSQMNVVVPELRMTFDLPGLPYTEPCFANSARRDPAGSSRGSHDVESQDYHKDRWKKGMVGVVYEVTPSDYAHIIATEGGGSSYHDIIVTCYPLSSKENVPDIPTTIPFKTHTLFAPPIQPSKPGSPDRSRTGRFQRPDPSYAQASARYLGLLTTGADEHNLPQEYKTYLHDLRPYTLSTQGQRLGQFIFLSLWYPFFVLLFSLNRKYQDKHGQTPKWLASLCTALFAAVWNSYDNIFKSVFGDGERTVPRKRGHERRGPYGRLRCGDEEWAPSDSGKMAE</sequence>
<dbReference type="Proteomes" id="UP000800235">
    <property type="component" value="Unassembled WGS sequence"/>
</dbReference>
<evidence type="ECO:0000256" key="1">
    <source>
        <dbReference type="ARBA" id="ARBA00012346"/>
    </source>
</evidence>
<name>A0A9P4NZ95_9PEZI</name>
<dbReference type="AlphaFoldDB" id="A0A9P4NZ95"/>
<keyword evidence="2" id="KW-0456">Lyase</keyword>
<dbReference type="InterPro" id="IPR017939">
    <property type="entry name" value="G-Glutamylcylcotransferase"/>
</dbReference>
<evidence type="ECO:0000313" key="7">
    <source>
        <dbReference type="EMBL" id="KAF2435219.1"/>
    </source>
</evidence>
<feature type="transmembrane region" description="Helical" evidence="6">
    <location>
        <begin position="339"/>
        <end position="358"/>
    </location>
</feature>
<feature type="binding site" evidence="4">
    <location>
        <position position="303"/>
    </location>
    <ligand>
        <name>substrate</name>
    </ligand>
</feature>
<dbReference type="OrthoDB" id="2017317at2759"/>
<dbReference type="PANTHER" id="PTHR12935">
    <property type="entry name" value="GAMMA-GLUTAMYLCYCLOTRANSFERASE"/>
    <property type="match status" value="1"/>
</dbReference>
<gene>
    <name evidence="7" type="ORF">EJ08DRAFT_656843</name>
</gene>
<dbReference type="EC" id="4.3.2.9" evidence="1"/>
<comment type="caution">
    <text evidence="7">The sequence shown here is derived from an EMBL/GenBank/DDBJ whole genome shotgun (WGS) entry which is preliminary data.</text>
</comment>
<evidence type="ECO:0000256" key="2">
    <source>
        <dbReference type="ARBA" id="ARBA00023239"/>
    </source>
</evidence>
<keyword evidence="6" id="KW-1133">Transmembrane helix</keyword>
<accession>A0A9P4NZ95</accession>
<keyword evidence="6" id="KW-0472">Membrane</keyword>
<keyword evidence="6" id="KW-0812">Transmembrane</keyword>
<dbReference type="PANTHER" id="PTHR12935:SF0">
    <property type="entry name" value="GAMMA-GLUTAMYLCYCLOTRANSFERASE"/>
    <property type="match status" value="1"/>
</dbReference>
<evidence type="ECO:0000256" key="5">
    <source>
        <dbReference type="SAM" id="MobiDB-lite"/>
    </source>
</evidence>
<evidence type="ECO:0000256" key="6">
    <source>
        <dbReference type="SAM" id="Phobius"/>
    </source>
</evidence>
<feature type="region of interest" description="Disordered" evidence="5">
    <location>
        <begin position="185"/>
        <end position="204"/>
    </location>
</feature>
<protein>
    <recommendedName>
        <fullName evidence="1">gamma-glutamylcyclotransferase</fullName>
        <ecNumber evidence="1">4.3.2.9</ecNumber>
    </recommendedName>
</protein>
<evidence type="ECO:0000256" key="3">
    <source>
        <dbReference type="PIRSR" id="PIRSR617939-1"/>
    </source>
</evidence>
<dbReference type="Gene3D" id="3.10.490.10">
    <property type="entry name" value="Gamma-glutamyl cyclotransferase-like"/>
    <property type="match status" value="1"/>
</dbReference>
<feature type="region of interest" description="Disordered" evidence="5">
    <location>
        <begin position="271"/>
        <end position="293"/>
    </location>
</feature>
<keyword evidence="8" id="KW-1185">Reference proteome</keyword>
<organism evidence="7 8">
    <name type="scientific">Tothia fuscella</name>
    <dbReference type="NCBI Taxonomy" id="1048955"/>
    <lineage>
        <taxon>Eukaryota</taxon>
        <taxon>Fungi</taxon>
        <taxon>Dikarya</taxon>
        <taxon>Ascomycota</taxon>
        <taxon>Pezizomycotina</taxon>
        <taxon>Dothideomycetes</taxon>
        <taxon>Pleosporomycetidae</taxon>
        <taxon>Venturiales</taxon>
        <taxon>Cylindrosympodiaceae</taxon>
        <taxon>Tothia</taxon>
    </lineage>
</organism>